<accession>A0A1Y6BVB7</accession>
<proteinExistence type="predicted"/>
<name>A0A1Y6BVB7_9BACT</name>
<protein>
    <submittedName>
        <fullName evidence="1">Uncharacterized protein</fullName>
    </submittedName>
</protein>
<dbReference type="AlphaFoldDB" id="A0A1Y6BVB7"/>
<reference evidence="2" key="1">
    <citation type="submission" date="2017-04" db="EMBL/GenBank/DDBJ databases">
        <authorList>
            <person name="Varghese N."/>
            <person name="Submissions S."/>
        </authorList>
    </citation>
    <scope>NUCLEOTIDE SEQUENCE [LARGE SCALE GENOMIC DNA]</scope>
    <source>
        <strain evidence="2">RKEM611</strain>
    </source>
</reference>
<organism evidence="1 2">
    <name type="scientific">Pseudobacteriovorax antillogorgiicola</name>
    <dbReference type="NCBI Taxonomy" id="1513793"/>
    <lineage>
        <taxon>Bacteria</taxon>
        <taxon>Pseudomonadati</taxon>
        <taxon>Bdellovibrionota</taxon>
        <taxon>Oligoflexia</taxon>
        <taxon>Oligoflexales</taxon>
        <taxon>Pseudobacteriovoracaceae</taxon>
        <taxon>Pseudobacteriovorax</taxon>
    </lineage>
</organism>
<dbReference type="PROSITE" id="PS51257">
    <property type="entry name" value="PROKAR_LIPOPROTEIN"/>
    <property type="match status" value="1"/>
</dbReference>
<dbReference type="EMBL" id="FWZT01000007">
    <property type="protein sequence ID" value="SMF22814.1"/>
    <property type="molecule type" value="Genomic_DNA"/>
</dbReference>
<sequence>MKINMLMLLLISIVACQQQPLSPKRVTRTAGEAAPSKISDEELSELEDMDLPKETEDPEIIEVDWDGQTFKSIGSKYDLIPVN</sequence>
<dbReference type="STRING" id="1513793.SAMN06296036_107240"/>
<dbReference type="Proteomes" id="UP000192907">
    <property type="component" value="Unassembled WGS sequence"/>
</dbReference>
<dbReference type="RefSeq" id="WP_132318205.1">
    <property type="nucleotide sequence ID" value="NZ_FWZT01000007.1"/>
</dbReference>
<gene>
    <name evidence="1" type="ORF">SAMN06296036_107240</name>
</gene>
<evidence type="ECO:0000313" key="2">
    <source>
        <dbReference type="Proteomes" id="UP000192907"/>
    </source>
</evidence>
<keyword evidence="2" id="KW-1185">Reference proteome</keyword>
<evidence type="ECO:0000313" key="1">
    <source>
        <dbReference type="EMBL" id="SMF22814.1"/>
    </source>
</evidence>